<dbReference type="GO" id="GO:0070967">
    <property type="term" value="F:coenzyme F420 binding"/>
    <property type="evidence" value="ECO:0007669"/>
    <property type="project" value="TreeGrafter"/>
</dbReference>
<evidence type="ECO:0000259" key="2">
    <source>
        <dbReference type="Pfam" id="PF01243"/>
    </source>
</evidence>
<protein>
    <submittedName>
        <fullName evidence="3">PPOX class probable F420-dependent enzyme</fullName>
    </submittedName>
</protein>
<feature type="domain" description="Pyridoxamine 5'-phosphate oxidase N-terminal" evidence="2">
    <location>
        <begin position="12"/>
        <end position="128"/>
    </location>
</feature>
<accession>A0A239CK04</accession>
<dbReference type="InterPro" id="IPR012349">
    <property type="entry name" value="Split_barrel_FMN-bd"/>
</dbReference>
<dbReference type="EMBL" id="FZOW01000001">
    <property type="protein sequence ID" value="SNS20021.1"/>
    <property type="molecule type" value="Genomic_DNA"/>
</dbReference>
<dbReference type="GO" id="GO:0005829">
    <property type="term" value="C:cytosol"/>
    <property type="evidence" value="ECO:0007669"/>
    <property type="project" value="TreeGrafter"/>
</dbReference>
<dbReference type="Pfam" id="PF01243">
    <property type="entry name" value="PNPOx_N"/>
    <property type="match status" value="1"/>
</dbReference>
<dbReference type="InterPro" id="IPR052019">
    <property type="entry name" value="F420H2_bilvrd_red/Heme_oxyg"/>
</dbReference>
<sequence length="148" mass="16245">MATTPADPTSLTPDALAFLTDRHLATLTTLRPDSTPHVVAVGFTWDPEERIVRIITGGRTQKALNAARGGYAAVSQVEGARWLTLEGPSDVLTDRDDVTEAERRYAERYRIPRENPERVVIRIAVQRILGSTSLISRPAEPSNRGVEG</sequence>
<dbReference type="Proteomes" id="UP000198327">
    <property type="component" value="Unassembled WGS sequence"/>
</dbReference>
<evidence type="ECO:0000256" key="1">
    <source>
        <dbReference type="ARBA" id="ARBA00023002"/>
    </source>
</evidence>
<dbReference type="InterPro" id="IPR011576">
    <property type="entry name" value="Pyridox_Oxase_N"/>
</dbReference>
<dbReference type="InterPro" id="IPR019920">
    <property type="entry name" value="F420-binding_dom_put"/>
</dbReference>
<dbReference type="OrthoDB" id="4551790at2"/>
<gene>
    <name evidence="3" type="ORF">SAMN05421642_10141</name>
</gene>
<organism evidence="3 4">
    <name type="scientific">Rhodococcoides kyotonense</name>
    <dbReference type="NCBI Taxonomy" id="398843"/>
    <lineage>
        <taxon>Bacteria</taxon>
        <taxon>Bacillati</taxon>
        <taxon>Actinomycetota</taxon>
        <taxon>Actinomycetes</taxon>
        <taxon>Mycobacteriales</taxon>
        <taxon>Nocardiaceae</taxon>
        <taxon>Rhodococcoides</taxon>
    </lineage>
</organism>
<dbReference type="AlphaFoldDB" id="A0A239CK04"/>
<dbReference type="PANTHER" id="PTHR35176">
    <property type="entry name" value="HEME OXYGENASE HI_0854-RELATED"/>
    <property type="match status" value="1"/>
</dbReference>
<keyword evidence="4" id="KW-1185">Reference proteome</keyword>
<evidence type="ECO:0000313" key="4">
    <source>
        <dbReference type="Proteomes" id="UP000198327"/>
    </source>
</evidence>
<dbReference type="NCBIfam" id="TIGR03618">
    <property type="entry name" value="Rv1155_F420"/>
    <property type="match status" value="1"/>
</dbReference>
<dbReference type="RefSeq" id="WP_089242587.1">
    <property type="nucleotide sequence ID" value="NZ_FZOW01000001.1"/>
</dbReference>
<evidence type="ECO:0000313" key="3">
    <source>
        <dbReference type="EMBL" id="SNS20021.1"/>
    </source>
</evidence>
<proteinExistence type="predicted"/>
<dbReference type="Gene3D" id="2.30.110.10">
    <property type="entry name" value="Electron Transport, Fmn-binding Protein, Chain A"/>
    <property type="match status" value="1"/>
</dbReference>
<dbReference type="SUPFAM" id="SSF50475">
    <property type="entry name" value="FMN-binding split barrel"/>
    <property type="match status" value="1"/>
</dbReference>
<keyword evidence="1" id="KW-0560">Oxidoreductase</keyword>
<dbReference type="GO" id="GO:0016627">
    <property type="term" value="F:oxidoreductase activity, acting on the CH-CH group of donors"/>
    <property type="evidence" value="ECO:0007669"/>
    <property type="project" value="TreeGrafter"/>
</dbReference>
<reference evidence="4" key="1">
    <citation type="submission" date="2017-06" db="EMBL/GenBank/DDBJ databases">
        <authorList>
            <person name="Varghese N."/>
            <person name="Submissions S."/>
        </authorList>
    </citation>
    <scope>NUCLEOTIDE SEQUENCE [LARGE SCALE GENOMIC DNA]</scope>
    <source>
        <strain evidence="4">JCM 23211</strain>
    </source>
</reference>
<dbReference type="PANTHER" id="PTHR35176:SF1">
    <property type="entry name" value="F420H(2)-DEPENDENT BILIVERDIN REDUCTASE"/>
    <property type="match status" value="1"/>
</dbReference>
<name>A0A239CK04_9NOCA</name>
<dbReference type="STRING" id="398843.A3K89_01895"/>